<protein>
    <submittedName>
        <fullName evidence="1">Uncharacterized protein</fullName>
    </submittedName>
</protein>
<evidence type="ECO:0000313" key="1">
    <source>
        <dbReference type="EMBL" id="MBH5397504.1"/>
    </source>
</evidence>
<sequence length="73" mass="8215">MVTINAPMPVSIDEWTLLACLKGEISEPKWRVHLQALFDAVDVSVIHNLVIDRIVTFDELSKAIDAWQAGVRK</sequence>
<name>A0ABS0PKX7_9BRAD</name>
<comment type="caution">
    <text evidence="1">The sequence shown here is derived from an EMBL/GenBank/DDBJ whole genome shotgun (WGS) entry which is preliminary data.</text>
</comment>
<reference evidence="1 2" key="1">
    <citation type="submission" date="2020-07" db="EMBL/GenBank/DDBJ databases">
        <title>Bradyrhizobium diversity isolated from nodules of indigenous legumes of Western Australia.</title>
        <authorList>
            <person name="Klepa M.S."/>
        </authorList>
    </citation>
    <scope>NUCLEOTIDE SEQUENCE [LARGE SCALE GENOMIC DNA]</scope>
    <source>
        <strain evidence="1 2">CNPSo 4010</strain>
    </source>
</reference>
<dbReference type="EMBL" id="JACCHP010000003">
    <property type="protein sequence ID" value="MBH5397504.1"/>
    <property type="molecule type" value="Genomic_DNA"/>
</dbReference>
<accession>A0ABS0PKX7</accession>
<proteinExistence type="predicted"/>
<keyword evidence="2" id="KW-1185">Reference proteome</keyword>
<dbReference type="RefSeq" id="WP_197958859.1">
    <property type="nucleotide sequence ID" value="NZ_JACCHP010000003.1"/>
</dbReference>
<dbReference type="Proteomes" id="UP000807370">
    <property type="component" value="Unassembled WGS sequence"/>
</dbReference>
<organism evidence="1 2">
    <name type="scientific">Bradyrhizobium agreste</name>
    <dbReference type="NCBI Taxonomy" id="2751811"/>
    <lineage>
        <taxon>Bacteria</taxon>
        <taxon>Pseudomonadati</taxon>
        <taxon>Pseudomonadota</taxon>
        <taxon>Alphaproteobacteria</taxon>
        <taxon>Hyphomicrobiales</taxon>
        <taxon>Nitrobacteraceae</taxon>
        <taxon>Bradyrhizobium</taxon>
    </lineage>
</organism>
<gene>
    <name evidence="1" type="ORF">HZZ13_06820</name>
</gene>
<evidence type="ECO:0000313" key="2">
    <source>
        <dbReference type="Proteomes" id="UP000807370"/>
    </source>
</evidence>